<evidence type="ECO:0000256" key="3">
    <source>
        <dbReference type="ARBA" id="ARBA00022448"/>
    </source>
</evidence>
<dbReference type="InterPro" id="IPR001905">
    <property type="entry name" value="Ammonium_transpt"/>
</dbReference>
<evidence type="ECO:0000256" key="2">
    <source>
        <dbReference type="ARBA" id="ARBA00005887"/>
    </source>
</evidence>
<evidence type="ECO:0000313" key="12">
    <source>
        <dbReference type="Proteomes" id="UP000585050"/>
    </source>
</evidence>
<dbReference type="AlphaFoldDB" id="A0A7X8SHL8"/>
<dbReference type="PROSITE" id="PS01219">
    <property type="entry name" value="AMMONIUM_TRANSP"/>
    <property type="match status" value="1"/>
</dbReference>
<dbReference type="InterPro" id="IPR018047">
    <property type="entry name" value="Ammonium_transpt_CS"/>
</dbReference>
<evidence type="ECO:0000256" key="1">
    <source>
        <dbReference type="ARBA" id="ARBA00004141"/>
    </source>
</evidence>
<keyword evidence="9" id="KW-0732">Signal</keyword>
<evidence type="ECO:0000256" key="8">
    <source>
        <dbReference type="RuleBase" id="RU362002"/>
    </source>
</evidence>
<evidence type="ECO:0000256" key="4">
    <source>
        <dbReference type="ARBA" id="ARBA00022692"/>
    </source>
</evidence>
<dbReference type="Pfam" id="PF00909">
    <property type="entry name" value="Ammonium_transp"/>
    <property type="match status" value="1"/>
</dbReference>
<keyword evidence="3 8" id="KW-0813">Transport</keyword>
<feature type="transmembrane region" description="Helical" evidence="8">
    <location>
        <begin position="232"/>
        <end position="249"/>
    </location>
</feature>
<sequence>MIKLFTLILGIIMPSLCYAVESTNNSPLVNQDTLWVLVCAILVFLMQAGFKTLETGLVKKEHKAGVGAKNLLDMVAGIMGFFLIGYSFMFGESLWGFIGIDTNLMAGNHFTNGDLNVNGTVFFLFQVAFAGTALTIVSGAMSGRTGVLPYFIGSIVTAIIIYPIFGHWAWGNLLFSSNHAWLAELGFLDFAGSTVVHTLGATVGLVGMILVGPRLGRFDRKGKVLPIKVSDYSYSILGVMLLWVGWWGFNGGSTLKFDASVFEIILNTNLAAAGAGFSAFLMCYFFQDRSELIEKLMGGALTGLVAITACCNIVTPLNALIIGLLAGIIHNLSFDLILRVFKLDDPVGAIPVHGFGGIFGTLAVALFGKEELLVLPRWEQLLVQAIGIEVCIAFTVVIAFIMFKLIKVTYGLRVAPEQELEGMLIGRNMPEEFYQEEGVVKVQYVSMKVSDKGYNLINFKDFVAFNKQYREQLIQAEKVNFIDSKGKKVDNATALKQLAILLKEPLKENNLPSVG</sequence>
<keyword evidence="12" id="KW-1185">Reference proteome</keyword>
<dbReference type="Gene3D" id="1.10.3430.10">
    <property type="entry name" value="Ammonium transporter AmtB like domains"/>
    <property type="match status" value="1"/>
</dbReference>
<dbReference type="PANTHER" id="PTHR11730">
    <property type="entry name" value="AMMONIUM TRANSPORTER"/>
    <property type="match status" value="1"/>
</dbReference>
<keyword evidence="7 8" id="KW-0924">Ammonia transport</keyword>
<keyword evidence="6 8" id="KW-0472">Membrane</keyword>
<keyword evidence="4 8" id="KW-0812">Transmembrane</keyword>
<name>A0A7X8SHL8_9BACT</name>
<dbReference type="GO" id="GO:0097272">
    <property type="term" value="P:ammonium homeostasis"/>
    <property type="evidence" value="ECO:0007669"/>
    <property type="project" value="TreeGrafter"/>
</dbReference>
<dbReference type="EMBL" id="JABAIL010000001">
    <property type="protein sequence ID" value="NLR90351.1"/>
    <property type="molecule type" value="Genomic_DNA"/>
</dbReference>
<dbReference type="GO" id="GO:0005886">
    <property type="term" value="C:plasma membrane"/>
    <property type="evidence" value="ECO:0007669"/>
    <property type="project" value="UniProtKB-SubCell"/>
</dbReference>
<feature type="domain" description="Ammonium transporter AmtB-like" evidence="10">
    <location>
        <begin position="34"/>
        <end position="423"/>
    </location>
</feature>
<proteinExistence type="inferred from homology"/>
<dbReference type="SUPFAM" id="SSF111352">
    <property type="entry name" value="Ammonium transporter"/>
    <property type="match status" value="1"/>
</dbReference>
<evidence type="ECO:0000313" key="11">
    <source>
        <dbReference type="EMBL" id="NLR90351.1"/>
    </source>
</evidence>
<evidence type="ECO:0000259" key="10">
    <source>
        <dbReference type="Pfam" id="PF00909"/>
    </source>
</evidence>
<dbReference type="RefSeq" id="WP_168881053.1">
    <property type="nucleotide sequence ID" value="NZ_JABAIL010000001.1"/>
</dbReference>
<dbReference type="InterPro" id="IPR024041">
    <property type="entry name" value="NH4_transpt_AmtB-like_dom"/>
</dbReference>
<evidence type="ECO:0000256" key="9">
    <source>
        <dbReference type="SAM" id="SignalP"/>
    </source>
</evidence>
<feature type="chain" id="PRO_5031500767" description="Ammonium transporter" evidence="9">
    <location>
        <begin position="20"/>
        <end position="515"/>
    </location>
</feature>
<feature type="transmembrane region" description="Helical" evidence="8">
    <location>
        <begin position="74"/>
        <end position="100"/>
    </location>
</feature>
<accession>A0A7X8SHL8</accession>
<dbReference type="InterPro" id="IPR029020">
    <property type="entry name" value="Ammonium/urea_transptr"/>
</dbReference>
<comment type="caution">
    <text evidence="11">The sequence shown here is derived from an EMBL/GenBank/DDBJ whole genome shotgun (WGS) entry which is preliminary data.</text>
</comment>
<feature type="transmembrane region" description="Helical" evidence="8">
    <location>
        <begin position="35"/>
        <end position="53"/>
    </location>
</feature>
<feature type="transmembrane region" description="Helical" evidence="8">
    <location>
        <begin position="261"/>
        <end position="284"/>
    </location>
</feature>
<keyword evidence="5 8" id="KW-1133">Transmembrane helix</keyword>
<feature type="transmembrane region" description="Helical" evidence="8">
    <location>
        <begin position="147"/>
        <end position="170"/>
    </location>
</feature>
<dbReference type="NCBIfam" id="TIGR00836">
    <property type="entry name" value="amt"/>
    <property type="match status" value="1"/>
</dbReference>
<evidence type="ECO:0000256" key="7">
    <source>
        <dbReference type="ARBA" id="ARBA00023177"/>
    </source>
</evidence>
<comment type="similarity">
    <text evidence="2 8">Belongs to the ammonia transporter channel (TC 1.A.11.2) family.</text>
</comment>
<evidence type="ECO:0000256" key="6">
    <source>
        <dbReference type="ARBA" id="ARBA00023136"/>
    </source>
</evidence>
<feature type="signal peptide" evidence="9">
    <location>
        <begin position="1"/>
        <end position="19"/>
    </location>
</feature>
<organism evidence="11 12">
    <name type="scientific">Flammeovirga agarivorans</name>
    <dbReference type="NCBI Taxonomy" id="2726742"/>
    <lineage>
        <taxon>Bacteria</taxon>
        <taxon>Pseudomonadati</taxon>
        <taxon>Bacteroidota</taxon>
        <taxon>Cytophagia</taxon>
        <taxon>Cytophagales</taxon>
        <taxon>Flammeovirgaceae</taxon>
        <taxon>Flammeovirga</taxon>
    </lineage>
</organism>
<dbReference type="PANTHER" id="PTHR11730:SF6">
    <property type="entry name" value="AMMONIUM TRANSPORTER"/>
    <property type="match status" value="1"/>
</dbReference>
<comment type="caution">
    <text evidence="8">Lacks conserved residue(s) required for the propagation of feature annotation.</text>
</comment>
<feature type="transmembrane region" description="Helical" evidence="8">
    <location>
        <begin position="190"/>
        <end position="211"/>
    </location>
</feature>
<feature type="transmembrane region" description="Helical" evidence="8">
    <location>
        <begin position="381"/>
        <end position="403"/>
    </location>
</feature>
<feature type="transmembrane region" description="Helical" evidence="8">
    <location>
        <begin position="120"/>
        <end position="140"/>
    </location>
</feature>
<protein>
    <recommendedName>
        <fullName evidence="8">Ammonium transporter</fullName>
    </recommendedName>
</protein>
<dbReference type="GO" id="GO:0008519">
    <property type="term" value="F:ammonium channel activity"/>
    <property type="evidence" value="ECO:0007669"/>
    <property type="project" value="InterPro"/>
</dbReference>
<gene>
    <name evidence="11" type="ORF">HGP29_04000</name>
</gene>
<dbReference type="Proteomes" id="UP000585050">
    <property type="component" value="Unassembled WGS sequence"/>
</dbReference>
<comment type="subcellular location">
    <subcellularLocation>
        <location evidence="8">Cell membrane</location>
        <topology evidence="8">Multi-pass membrane protein</topology>
    </subcellularLocation>
    <subcellularLocation>
        <location evidence="1">Membrane</location>
        <topology evidence="1">Multi-pass membrane protein</topology>
    </subcellularLocation>
</comment>
<evidence type="ECO:0000256" key="5">
    <source>
        <dbReference type="ARBA" id="ARBA00022989"/>
    </source>
</evidence>
<reference evidence="11 12" key="1">
    <citation type="submission" date="2020-04" db="EMBL/GenBank/DDBJ databases">
        <title>Flammeovirga sp. SR4, a novel species isolated from seawater.</title>
        <authorList>
            <person name="Wang X."/>
        </authorList>
    </citation>
    <scope>NUCLEOTIDE SEQUENCE [LARGE SCALE GENOMIC DNA]</scope>
    <source>
        <strain evidence="11 12">SR4</strain>
    </source>
</reference>
<feature type="transmembrane region" description="Helical" evidence="8">
    <location>
        <begin position="350"/>
        <end position="369"/>
    </location>
</feature>